<dbReference type="Proteomes" id="UP000827092">
    <property type="component" value="Unassembled WGS sequence"/>
</dbReference>
<name>A0AAV6V017_9ARAC</name>
<evidence type="ECO:0000313" key="1">
    <source>
        <dbReference type="EMBL" id="KAG8189176.1"/>
    </source>
</evidence>
<dbReference type="Gene3D" id="2.10.80.10">
    <property type="entry name" value="Lipase, subunit A"/>
    <property type="match status" value="1"/>
</dbReference>
<evidence type="ECO:0008006" key="3">
    <source>
        <dbReference type="Google" id="ProtNLM"/>
    </source>
</evidence>
<proteinExistence type="predicted"/>
<sequence length="178" mass="19644">MSKKYQLVSRNLIRSFPHFRRNVAPPEDFLTSIVAIDFTGSEIKPKFKSRIYTSPCCFVLGCLSHKFIMKLAVFTIVLAFGLIVADEVKRCGSSADCGEDECCIVHGFFGLGRGNCKKLAAKDEVCNQKDAYVKAVHGNQYLLFCPCASGLECVVSKVKEFPIIGNVTLEQTCTTKAL</sequence>
<keyword evidence="2" id="KW-1185">Reference proteome</keyword>
<reference evidence="1 2" key="1">
    <citation type="journal article" date="2022" name="Nat. Ecol. Evol.">
        <title>A masculinizing supergene underlies an exaggerated male reproductive morph in a spider.</title>
        <authorList>
            <person name="Hendrickx F."/>
            <person name="De Corte Z."/>
            <person name="Sonet G."/>
            <person name="Van Belleghem S.M."/>
            <person name="Kostlbacher S."/>
            <person name="Vangestel C."/>
        </authorList>
    </citation>
    <scope>NUCLEOTIDE SEQUENCE [LARGE SCALE GENOMIC DNA]</scope>
    <source>
        <strain evidence="1">W744_W776</strain>
    </source>
</reference>
<gene>
    <name evidence="1" type="ORF">JTE90_013710</name>
</gene>
<evidence type="ECO:0000313" key="2">
    <source>
        <dbReference type="Proteomes" id="UP000827092"/>
    </source>
</evidence>
<dbReference type="AlphaFoldDB" id="A0AAV6V017"/>
<protein>
    <recommendedName>
        <fullName evidence="3">Prokineticin domain-containing protein</fullName>
    </recommendedName>
</protein>
<dbReference type="EMBL" id="JAFNEN010000219">
    <property type="protein sequence ID" value="KAG8189176.1"/>
    <property type="molecule type" value="Genomic_DNA"/>
</dbReference>
<organism evidence="1 2">
    <name type="scientific">Oedothorax gibbosus</name>
    <dbReference type="NCBI Taxonomy" id="931172"/>
    <lineage>
        <taxon>Eukaryota</taxon>
        <taxon>Metazoa</taxon>
        <taxon>Ecdysozoa</taxon>
        <taxon>Arthropoda</taxon>
        <taxon>Chelicerata</taxon>
        <taxon>Arachnida</taxon>
        <taxon>Araneae</taxon>
        <taxon>Araneomorphae</taxon>
        <taxon>Entelegynae</taxon>
        <taxon>Araneoidea</taxon>
        <taxon>Linyphiidae</taxon>
        <taxon>Erigoninae</taxon>
        <taxon>Oedothorax</taxon>
    </lineage>
</organism>
<comment type="caution">
    <text evidence="1">The sequence shown here is derived from an EMBL/GenBank/DDBJ whole genome shotgun (WGS) entry which is preliminary data.</text>
</comment>
<accession>A0AAV6V017</accession>